<evidence type="ECO:0000313" key="14">
    <source>
        <dbReference type="Proteomes" id="UP000004728"/>
    </source>
</evidence>
<dbReference type="Pfam" id="PF00512">
    <property type="entry name" value="HisKA"/>
    <property type="match status" value="1"/>
</dbReference>
<evidence type="ECO:0000256" key="6">
    <source>
        <dbReference type="ARBA" id="ARBA00022679"/>
    </source>
</evidence>
<dbReference type="GO" id="GO:0000155">
    <property type="term" value="F:phosphorelay sensor kinase activity"/>
    <property type="evidence" value="ECO:0007669"/>
    <property type="project" value="InterPro"/>
</dbReference>
<accession>F1ZDL7</accession>
<evidence type="ECO:0000256" key="5">
    <source>
        <dbReference type="ARBA" id="ARBA00022553"/>
    </source>
</evidence>
<keyword evidence="10" id="KW-0812">Transmembrane</keyword>
<evidence type="ECO:0000256" key="4">
    <source>
        <dbReference type="ARBA" id="ARBA00022475"/>
    </source>
</evidence>
<proteinExistence type="predicted"/>
<evidence type="ECO:0000256" key="10">
    <source>
        <dbReference type="SAM" id="Phobius"/>
    </source>
</evidence>
<dbReference type="Proteomes" id="UP000004728">
    <property type="component" value="Unassembled WGS sequence"/>
</dbReference>
<dbReference type="InterPro" id="IPR003594">
    <property type="entry name" value="HATPase_dom"/>
</dbReference>
<sequence length="431" mass="45786">MMLHTLFRRNLALMVGVVLAGQALAGLLVTTLVIRPQVIRIAEVTADMLSAVDDAMMGMAPARRAALVAQINAGGRMELRPQSHPPSDGLRAPTMIERQYLIALASRLRHDEILIWRTDGPGRLWFLLQLGGDPYWISISAPRERGAVASLVVASIIAFIVSVAGGLGLQYTIDRPLRRLAAELDDYHADGTAAPLAIEGPAEIAAVAQALNRMTGRLAEAEAERAVMLAGVSHDLRTPLTRLRLCLEMLAGQDPDLEATASRQVDRIEDMLGQFLSFARGFADEPCQPTDVVALARAAIADAGADTGLDSVSLDAPETLVHPLRAQATRRAIANLVGNALRHGKAPVGVRITHDGSALRVSVHDAGQGFDPAAAQTMLRPFARGDSARSGDGTGLGLAITQRAALAQGGRVEFHRDPGEFSAVLILPDQA</sequence>
<dbReference type="InterPro" id="IPR036097">
    <property type="entry name" value="HisK_dim/P_sf"/>
</dbReference>
<feature type="transmembrane region" description="Helical" evidence="10">
    <location>
        <begin position="147"/>
        <end position="169"/>
    </location>
</feature>
<dbReference type="Gene3D" id="3.30.565.10">
    <property type="entry name" value="Histidine kinase-like ATPase, C-terminal domain"/>
    <property type="match status" value="1"/>
</dbReference>
<dbReference type="InterPro" id="IPR005467">
    <property type="entry name" value="His_kinase_dom"/>
</dbReference>
<dbReference type="eggNOG" id="COG2205">
    <property type="taxonomic scope" value="Bacteria"/>
</dbReference>
<keyword evidence="8 13" id="KW-0418">Kinase</keyword>
<organism evidence="13 14">
    <name type="scientific">Novosphingobium nitrogenifigens DSM 19370</name>
    <dbReference type="NCBI Taxonomy" id="983920"/>
    <lineage>
        <taxon>Bacteria</taxon>
        <taxon>Pseudomonadati</taxon>
        <taxon>Pseudomonadota</taxon>
        <taxon>Alphaproteobacteria</taxon>
        <taxon>Sphingomonadales</taxon>
        <taxon>Sphingomonadaceae</taxon>
        <taxon>Novosphingobium</taxon>
    </lineage>
</organism>
<dbReference type="SMART" id="SM00388">
    <property type="entry name" value="HisKA"/>
    <property type="match status" value="1"/>
</dbReference>
<dbReference type="HOGENOM" id="CLU_000445_89_27_5"/>
<comment type="subcellular location">
    <subcellularLocation>
        <location evidence="2">Cell membrane</location>
        <topology evidence="2">Multi-pass membrane protein</topology>
    </subcellularLocation>
</comment>
<dbReference type="AlphaFoldDB" id="F1ZDL7"/>
<comment type="catalytic activity">
    <reaction evidence="1">
        <text>ATP + protein L-histidine = ADP + protein N-phospho-L-histidine.</text>
        <dbReference type="EC" id="2.7.13.3"/>
    </reaction>
</comment>
<evidence type="ECO:0000259" key="12">
    <source>
        <dbReference type="PROSITE" id="PS50885"/>
    </source>
</evidence>
<keyword evidence="10" id="KW-0472">Membrane</keyword>
<dbReference type="GO" id="GO:0005886">
    <property type="term" value="C:plasma membrane"/>
    <property type="evidence" value="ECO:0007669"/>
    <property type="project" value="UniProtKB-SubCell"/>
</dbReference>
<dbReference type="PROSITE" id="PS50109">
    <property type="entry name" value="HIS_KIN"/>
    <property type="match status" value="1"/>
</dbReference>
<evidence type="ECO:0000256" key="1">
    <source>
        <dbReference type="ARBA" id="ARBA00000085"/>
    </source>
</evidence>
<keyword evidence="4" id="KW-1003">Cell membrane</keyword>
<feature type="domain" description="Histidine kinase" evidence="11">
    <location>
        <begin position="231"/>
        <end position="431"/>
    </location>
</feature>
<keyword evidence="10" id="KW-1133">Transmembrane helix</keyword>
<dbReference type="InterPro" id="IPR038421">
    <property type="entry name" value="RisS_PPD_sf"/>
</dbReference>
<evidence type="ECO:0000313" key="13">
    <source>
        <dbReference type="EMBL" id="EGD57399.1"/>
    </source>
</evidence>
<dbReference type="SUPFAM" id="SSF47384">
    <property type="entry name" value="Homodimeric domain of signal transducing histidine kinase"/>
    <property type="match status" value="1"/>
</dbReference>
<dbReference type="InterPro" id="IPR003660">
    <property type="entry name" value="HAMP_dom"/>
</dbReference>
<dbReference type="PRINTS" id="PR00344">
    <property type="entry name" value="BCTRLSENSOR"/>
</dbReference>
<dbReference type="CDD" id="cd00082">
    <property type="entry name" value="HisKA"/>
    <property type="match status" value="1"/>
</dbReference>
<dbReference type="EC" id="2.7.13.3" evidence="3"/>
<dbReference type="InterPro" id="IPR003661">
    <property type="entry name" value="HisK_dim/P_dom"/>
</dbReference>
<gene>
    <name evidence="13" type="ORF">Y88_3709</name>
</gene>
<dbReference type="SMART" id="SM00304">
    <property type="entry name" value="HAMP"/>
    <property type="match status" value="1"/>
</dbReference>
<feature type="domain" description="HAMP" evidence="12">
    <location>
        <begin position="171"/>
        <end position="223"/>
    </location>
</feature>
<evidence type="ECO:0000256" key="7">
    <source>
        <dbReference type="ARBA" id="ARBA00022741"/>
    </source>
</evidence>
<evidence type="ECO:0000256" key="9">
    <source>
        <dbReference type="ARBA" id="ARBA00022840"/>
    </source>
</evidence>
<protein>
    <recommendedName>
        <fullName evidence="3">histidine kinase</fullName>
        <ecNumber evidence="3">2.7.13.3</ecNumber>
    </recommendedName>
</protein>
<keyword evidence="14" id="KW-1185">Reference proteome</keyword>
<dbReference type="Gene3D" id="1.10.287.130">
    <property type="match status" value="1"/>
</dbReference>
<evidence type="ECO:0000256" key="3">
    <source>
        <dbReference type="ARBA" id="ARBA00012438"/>
    </source>
</evidence>
<evidence type="ECO:0000256" key="8">
    <source>
        <dbReference type="ARBA" id="ARBA00022777"/>
    </source>
</evidence>
<dbReference type="InterPro" id="IPR050980">
    <property type="entry name" value="2C_sensor_his_kinase"/>
</dbReference>
<comment type="caution">
    <text evidence="13">The sequence shown here is derived from an EMBL/GenBank/DDBJ whole genome shotgun (WGS) entry which is preliminary data.</text>
</comment>
<dbReference type="InterPro" id="IPR004358">
    <property type="entry name" value="Sig_transdc_His_kin-like_C"/>
</dbReference>
<dbReference type="PANTHER" id="PTHR44936:SF10">
    <property type="entry name" value="SENSOR PROTEIN RSTB"/>
    <property type="match status" value="1"/>
</dbReference>
<evidence type="ECO:0000256" key="2">
    <source>
        <dbReference type="ARBA" id="ARBA00004651"/>
    </source>
</evidence>
<name>F1ZDL7_9SPHN</name>
<dbReference type="InterPro" id="IPR036890">
    <property type="entry name" value="HATPase_C_sf"/>
</dbReference>
<reference evidence="13 14" key="1">
    <citation type="journal article" date="2012" name="J. Bacteriol.">
        <title>Draft Genome Sequence of Novosphingobium nitrogenifigens Y88T.</title>
        <authorList>
            <person name="Strabala T.J."/>
            <person name="Macdonald L."/>
            <person name="Liu V."/>
            <person name="Smit A.M."/>
        </authorList>
    </citation>
    <scope>NUCLEOTIDE SEQUENCE [LARGE SCALE GENOMIC DNA]</scope>
    <source>
        <strain evidence="13 14">DSM 19370</strain>
    </source>
</reference>
<dbReference type="STRING" id="983920.Y88_3709"/>
<keyword evidence="7" id="KW-0547">Nucleotide-binding</keyword>
<keyword evidence="5" id="KW-0597">Phosphoprotein</keyword>
<dbReference type="EMBL" id="AEWJ01000065">
    <property type="protein sequence ID" value="EGD57399.1"/>
    <property type="molecule type" value="Genomic_DNA"/>
</dbReference>
<dbReference type="CDD" id="cd06225">
    <property type="entry name" value="HAMP"/>
    <property type="match status" value="1"/>
</dbReference>
<dbReference type="Gene3D" id="3.30.450.300">
    <property type="entry name" value="Sensor histidine kinase RisS, periplasmic domain"/>
    <property type="match status" value="1"/>
</dbReference>
<dbReference type="PROSITE" id="PS50885">
    <property type="entry name" value="HAMP"/>
    <property type="match status" value="1"/>
</dbReference>
<keyword evidence="6" id="KW-0808">Transferase</keyword>
<keyword evidence="9" id="KW-0067">ATP-binding</keyword>
<dbReference type="PANTHER" id="PTHR44936">
    <property type="entry name" value="SENSOR PROTEIN CREC"/>
    <property type="match status" value="1"/>
</dbReference>
<dbReference type="SMART" id="SM00387">
    <property type="entry name" value="HATPase_c"/>
    <property type="match status" value="1"/>
</dbReference>
<dbReference type="GO" id="GO:0005524">
    <property type="term" value="F:ATP binding"/>
    <property type="evidence" value="ECO:0007669"/>
    <property type="project" value="UniProtKB-KW"/>
</dbReference>
<dbReference type="SUPFAM" id="SSF55874">
    <property type="entry name" value="ATPase domain of HSP90 chaperone/DNA topoisomerase II/histidine kinase"/>
    <property type="match status" value="1"/>
</dbReference>
<dbReference type="FunCoup" id="F1ZDL7">
    <property type="interactions" value="138"/>
</dbReference>
<dbReference type="Pfam" id="PF02518">
    <property type="entry name" value="HATPase_c"/>
    <property type="match status" value="1"/>
</dbReference>
<evidence type="ECO:0000259" key="11">
    <source>
        <dbReference type="PROSITE" id="PS50109"/>
    </source>
</evidence>
<dbReference type="InParanoid" id="F1ZDL7"/>